<feature type="non-terminal residue" evidence="1">
    <location>
        <position position="112"/>
    </location>
</feature>
<proteinExistence type="predicted"/>
<keyword evidence="2" id="KW-1185">Reference proteome</keyword>
<evidence type="ECO:0000313" key="2">
    <source>
        <dbReference type="Proteomes" id="UP001145114"/>
    </source>
</evidence>
<accession>A0ACC1H9H3</accession>
<organism evidence="1 2">
    <name type="scientific">Spiromyces aspiralis</name>
    <dbReference type="NCBI Taxonomy" id="68401"/>
    <lineage>
        <taxon>Eukaryota</taxon>
        <taxon>Fungi</taxon>
        <taxon>Fungi incertae sedis</taxon>
        <taxon>Zoopagomycota</taxon>
        <taxon>Kickxellomycotina</taxon>
        <taxon>Kickxellomycetes</taxon>
        <taxon>Kickxellales</taxon>
        <taxon>Kickxellaceae</taxon>
        <taxon>Spiromyces</taxon>
    </lineage>
</organism>
<protein>
    <submittedName>
        <fullName evidence="1">Platinum sensitivity protein</fullName>
    </submittedName>
</protein>
<dbReference type="Proteomes" id="UP001145114">
    <property type="component" value="Unassembled WGS sequence"/>
</dbReference>
<gene>
    <name evidence="1" type="primary">PSY2_4</name>
    <name evidence="1" type="ORF">EV182_007638</name>
</gene>
<sequence>MEGINTGPNYRTKAYKRIQNQNWEDVGTGYLNVLRNENEFRLNIIYEGDDTTVLLDSVIEKETVYIQESGTLIVWKQQTDDSLDYAISFQSSHECQQVWQYISEIQHGSYNN</sequence>
<comment type="caution">
    <text evidence="1">The sequence shown here is derived from an EMBL/GenBank/DDBJ whole genome shotgun (WGS) entry which is preliminary data.</text>
</comment>
<evidence type="ECO:0000313" key="1">
    <source>
        <dbReference type="EMBL" id="KAJ1671427.1"/>
    </source>
</evidence>
<reference evidence="1" key="1">
    <citation type="submission" date="2022-06" db="EMBL/GenBank/DDBJ databases">
        <title>Phylogenomic reconstructions and comparative analyses of Kickxellomycotina fungi.</title>
        <authorList>
            <person name="Reynolds N.K."/>
            <person name="Stajich J.E."/>
            <person name="Barry K."/>
            <person name="Grigoriev I.V."/>
            <person name="Crous P."/>
            <person name="Smith M.E."/>
        </authorList>
    </citation>
    <scope>NUCLEOTIDE SEQUENCE</scope>
    <source>
        <strain evidence="1">RSA 2271</strain>
    </source>
</reference>
<dbReference type="EMBL" id="JAMZIH010008758">
    <property type="protein sequence ID" value="KAJ1671427.1"/>
    <property type="molecule type" value="Genomic_DNA"/>
</dbReference>
<name>A0ACC1H9H3_9FUNG</name>